<dbReference type="PANTHER" id="PTHR13060">
    <property type="entry name" value="SGT1 PROTEIN HSGT1 SUPPRESSOR OF GCR2"/>
    <property type="match status" value="1"/>
</dbReference>
<dbReference type="RefSeq" id="XP_031027393.1">
    <property type="nucleotide sequence ID" value="XM_031166632.1"/>
</dbReference>
<feature type="region of interest" description="Disordered" evidence="1">
    <location>
        <begin position="556"/>
        <end position="634"/>
    </location>
</feature>
<keyword evidence="3" id="KW-1185">Reference proteome</keyword>
<comment type="caution">
    <text evidence="2">The sequence shown here is derived from an EMBL/GenBank/DDBJ whole genome shotgun (WGS) entry which is preliminary data.</text>
</comment>
<dbReference type="PANTHER" id="PTHR13060:SF0">
    <property type="entry name" value="PROTEIN ECDYSONELESS HOMOLOG"/>
    <property type="match status" value="1"/>
</dbReference>
<protein>
    <recommendedName>
        <fullName evidence="4">SGT1-domain-containing protein</fullName>
    </recommendedName>
</protein>
<gene>
    <name evidence="2" type="ORF">SmJEL517_g00703</name>
</gene>
<dbReference type="OrthoDB" id="27237at2759"/>
<name>A0A507CCZ0_9FUNG</name>
<dbReference type="Pfam" id="PF07093">
    <property type="entry name" value="SGT1"/>
    <property type="match status" value="1"/>
</dbReference>
<evidence type="ECO:0000313" key="2">
    <source>
        <dbReference type="EMBL" id="TPX37482.1"/>
    </source>
</evidence>
<dbReference type="Proteomes" id="UP000319731">
    <property type="component" value="Unassembled WGS sequence"/>
</dbReference>
<evidence type="ECO:0000313" key="3">
    <source>
        <dbReference type="Proteomes" id="UP000319731"/>
    </source>
</evidence>
<proteinExistence type="predicted"/>
<dbReference type="InterPro" id="IPR010770">
    <property type="entry name" value="Ecd"/>
</dbReference>
<dbReference type="GO" id="GO:0005634">
    <property type="term" value="C:nucleus"/>
    <property type="evidence" value="ECO:0007669"/>
    <property type="project" value="TreeGrafter"/>
</dbReference>
<feature type="compositionally biased region" description="Acidic residues" evidence="1">
    <location>
        <begin position="437"/>
        <end position="453"/>
    </location>
</feature>
<feature type="compositionally biased region" description="Low complexity" evidence="1">
    <location>
        <begin position="746"/>
        <end position="758"/>
    </location>
</feature>
<dbReference type="EMBL" id="QEAO01000002">
    <property type="protein sequence ID" value="TPX37482.1"/>
    <property type="molecule type" value="Genomic_DNA"/>
</dbReference>
<feature type="compositionally biased region" description="Basic and acidic residues" evidence="1">
    <location>
        <begin position="372"/>
        <end position="386"/>
    </location>
</feature>
<feature type="compositionally biased region" description="Acidic residues" evidence="1">
    <location>
        <begin position="622"/>
        <end position="632"/>
    </location>
</feature>
<feature type="region of interest" description="Disordered" evidence="1">
    <location>
        <begin position="519"/>
        <end position="538"/>
    </location>
</feature>
<feature type="compositionally biased region" description="Acidic residues" evidence="1">
    <location>
        <begin position="730"/>
        <end position="739"/>
    </location>
</feature>
<dbReference type="AlphaFoldDB" id="A0A507CCZ0"/>
<dbReference type="GeneID" id="42001929"/>
<feature type="compositionally biased region" description="Acidic residues" evidence="1">
    <location>
        <begin position="671"/>
        <end position="687"/>
    </location>
</feature>
<feature type="compositionally biased region" description="Basic and acidic residues" evidence="1">
    <location>
        <begin position="454"/>
        <end position="466"/>
    </location>
</feature>
<evidence type="ECO:0008006" key="4">
    <source>
        <dbReference type="Google" id="ProtNLM"/>
    </source>
</evidence>
<reference evidence="2 3" key="1">
    <citation type="journal article" date="2019" name="Sci. Rep.">
        <title>Comparative genomics of chytrid fungi reveal insights into the obligate biotrophic and pathogenic lifestyle of Synchytrium endobioticum.</title>
        <authorList>
            <person name="van de Vossenberg B.T.L.H."/>
            <person name="Warris S."/>
            <person name="Nguyen H.D.T."/>
            <person name="van Gent-Pelzer M.P.E."/>
            <person name="Joly D.L."/>
            <person name="van de Geest H.C."/>
            <person name="Bonants P.J.M."/>
            <person name="Smith D.S."/>
            <person name="Levesque C.A."/>
            <person name="van der Lee T.A.J."/>
        </authorList>
    </citation>
    <scope>NUCLEOTIDE SEQUENCE [LARGE SCALE GENOMIC DNA]</scope>
    <source>
        <strain evidence="2 3">JEL517</strain>
    </source>
</reference>
<organism evidence="2 3">
    <name type="scientific">Synchytrium microbalum</name>
    <dbReference type="NCBI Taxonomy" id="1806994"/>
    <lineage>
        <taxon>Eukaryota</taxon>
        <taxon>Fungi</taxon>
        <taxon>Fungi incertae sedis</taxon>
        <taxon>Chytridiomycota</taxon>
        <taxon>Chytridiomycota incertae sedis</taxon>
        <taxon>Chytridiomycetes</taxon>
        <taxon>Synchytriales</taxon>
        <taxon>Synchytriaceae</taxon>
        <taxon>Synchytrium</taxon>
    </lineage>
</organism>
<accession>A0A507CCZ0</accession>
<sequence>MQEYFSRPPPSEDYVQYCIYLPDAKDVVHLQQQATLISSFVLQWTDGYIWQKDPFGLVVVSSTQTQAQEPSFAYLKGRTRFGDAIEDEWFIVFLLREISKQWQEAVISVSDSDGEFLLIEAAKEIPKWLTPSNSTNRVFLHKGQLHIIPIPKTPVEREEFPSGKLTVTQGIELVASSTTPTVAADKVQAAVFDRISSYPDKARQNIHHACVMIPRAVASVLKRDPQMVAPAVESFYMRDPITMRAIHRMERFPPADSVSCTIPVTRTLYAQLVAQRFHAPKPFRLPPVSSPEFKAAELGMKLACGMEMLAAEKPRSSATHTENATLDTYDFDRDDEYIRFRNRLSQLGYFKGETQGSKLYQQLEIVAKEQHLRDKDGDEQQPEHPSLKLSRLLSLPLIQDAELDTTPEDSDAWMDMNASDLEAAFAARRAVVNFRDSDEEEEESDEDSSDDEADVPRRYQRMKEELQAEDVDEDDEDGEWEDEDMEERDGMSNITNMVRQLEIFMSGQSGLDGVEMLDEFEDEDDEDDDILGDEDEEDVLRQISLDPDSFLREMGRALGMPMDELRPNRASSSRSGPTITEITSDDDDEETLLPADPMSGPQPPKPPRTYNSKEPKTTNMSDDSDEDTEADIEAYMKAMDRELFSTRLARDFERVEKSNLKKTKKTRQPDSDDDDDDTTSDEDDEYMPIDMDVNLVKNMLESFQAQDGLPGPTSTLFESMGVALPRPDHYEEDEAEEGDMVEKRGVGSVKAAASSSASKQRKRSRP</sequence>
<feature type="region of interest" description="Disordered" evidence="1">
    <location>
        <begin position="705"/>
        <end position="766"/>
    </location>
</feature>
<feature type="compositionally biased region" description="Acidic residues" evidence="1">
    <location>
        <begin position="467"/>
        <end position="487"/>
    </location>
</feature>
<feature type="region of interest" description="Disordered" evidence="1">
    <location>
        <begin position="651"/>
        <end position="687"/>
    </location>
</feature>
<feature type="region of interest" description="Disordered" evidence="1">
    <location>
        <begin position="435"/>
        <end position="491"/>
    </location>
</feature>
<evidence type="ECO:0000256" key="1">
    <source>
        <dbReference type="SAM" id="MobiDB-lite"/>
    </source>
</evidence>
<dbReference type="STRING" id="1806994.A0A507CCZ0"/>
<feature type="region of interest" description="Disordered" evidence="1">
    <location>
        <begin position="372"/>
        <end position="391"/>
    </location>
</feature>